<keyword evidence="8" id="KW-1185">Reference proteome</keyword>
<keyword evidence="2" id="KW-0805">Transcription regulation</keyword>
<comment type="caution">
    <text evidence="7">The sequence shown here is derived from an EMBL/GenBank/DDBJ whole genome shotgun (WGS) entry which is preliminary data.</text>
</comment>
<evidence type="ECO:0000256" key="4">
    <source>
        <dbReference type="ARBA" id="ARBA00023163"/>
    </source>
</evidence>
<dbReference type="SMART" id="SM01019">
    <property type="entry name" value="B3"/>
    <property type="match status" value="1"/>
</dbReference>
<keyword evidence="4" id="KW-0804">Transcription</keyword>
<organism evidence="7 8">
    <name type="scientific">Lactuca sativa</name>
    <name type="common">Garden lettuce</name>
    <dbReference type="NCBI Taxonomy" id="4236"/>
    <lineage>
        <taxon>Eukaryota</taxon>
        <taxon>Viridiplantae</taxon>
        <taxon>Streptophyta</taxon>
        <taxon>Embryophyta</taxon>
        <taxon>Tracheophyta</taxon>
        <taxon>Spermatophyta</taxon>
        <taxon>Magnoliopsida</taxon>
        <taxon>eudicotyledons</taxon>
        <taxon>Gunneridae</taxon>
        <taxon>Pentapetalae</taxon>
        <taxon>asterids</taxon>
        <taxon>campanulids</taxon>
        <taxon>Asterales</taxon>
        <taxon>Asteraceae</taxon>
        <taxon>Cichorioideae</taxon>
        <taxon>Cichorieae</taxon>
        <taxon>Lactucinae</taxon>
        <taxon>Lactuca</taxon>
    </lineage>
</organism>
<evidence type="ECO:0000259" key="6">
    <source>
        <dbReference type="PROSITE" id="PS50863"/>
    </source>
</evidence>
<dbReference type="InterPro" id="IPR050655">
    <property type="entry name" value="Plant_B3_domain"/>
</dbReference>
<evidence type="ECO:0000313" key="8">
    <source>
        <dbReference type="Proteomes" id="UP000235145"/>
    </source>
</evidence>
<accession>A0A9R1WZE9</accession>
<evidence type="ECO:0000256" key="1">
    <source>
        <dbReference type="ARBA" id="ARBA00004123"/>
    </source>
</evidence>
<dbReference type="PROSITE" id="PS50863">
    <property type="entry name" value="B3"/>
    <property type="match status" value="1"/>
</dbReference>
<dbReference type="PANTHER" id="PTHR31920:SF108">
    <property type="entry name" value="B3 DOMAIN-CONTAINING TRANSCRIPTION FACTOR VRN1-LIKE"/>
    <property type="match status" value="1"/>
</dbReference>
<dbReference type="GO" id="GO:0005634">
    <property type="term" value="C:nucleus"/>
    <property type="evidence" value="ECO:0007669"/>
    <property type="project" value="UniProtKB-SubCell"/>
</dbReference>
<evidence type="ECO:0000313" key="7">
    <source>
        <dbReference type="EMBL" id="KAJ0193401.1"/>
    </source>
</evidence>
<gene>
    <name evidence="7" type="ORF">LSAT_V11C800406170</name>
</gene>
<dbReference type="InterPro" id="IPR015300">
    <property type="entry name" value="DNA-bd_pseudobarrel_sf"/>
</dbReference>
<dbReference type="EMBL" id="NBSK02000008">
    <property type="protein sequence ID" value="KAJ0193401.1"/>
    <property type="molecule type" value="Genomic_DNA"/>
</dbReference>
<evidence type="ECO:0000256" key="2">
    <source>
        <dbReference type="ARBA" id="ARBA00023015"/>
    </source>
</evidence>
<dbReference type="InterPro" id="IPR003340">
    <property type="entry name" value="B3_DNA-bd"/>
</dbReference>
<keyword evidence="5" id="KW-0539">Nucleus</keyword>
<reference evidence="7 8" key="1">
    <citation type="journal article" date="2017" name="Nat. Commun.">
        <title>Genome assembly with in vitro proximity ligation data and whole-genome triplication in lettuce.</title>
        <authorList>
            <person name="Reyes-Chin-Wo S."/>
            <person name="Wang Z."/>
            <person name="Yang X."/>
            <person name="Kozik A."/>
            <person name="Arikit S."/>
            <person name="Song C."/>
            <person name="Xia L."/>
            <person name="Froenicke L."/>
            <person name="Lavelle D.O."/>
            <person name="Truco M.J."/>
            <person name="Xia R."/>
            <person name="Zhu S."/>
            <person name="Xu C."/>
            <person name="Xu H."/>
            <person name="Xu X."/>
            <person name="Cox K."/>
            <person name="Korf I."/>
            <person name="Meyers B.C."/>
            <person name="Michelmore R.W."/>
        </authorList>
    </citation>
    <scope>NUCLEOTIDE SEQUENCE [LARGE SCALE GENOMIC DNA]</scope>
    <source>
        <strain evidence="8">cv. Salinas</strain>
        <tissue evidence="7">Seedlings</tissue>
    </source>
</reference>
<dbReference type="AlphaFoldDB" id="A0A9R1WZE9"/>
<comment type="subcellular location">
    <subcellularLocation>
        <location evidence="1">Nucleus</location>
    </subcellularLocation>
</comment>
<dbReference type="GO" id="GO:0003677">
    <property type="term" value="F:DNA binding"/>
    <property type="evidence" value="ECO:0007669"/>
    <property type="project" value="UniProtKB-KW"/>
</dbReference>
<name>A0A9R1WZE9_LACSA</name>
<proteinExistence type="predicted"/>
<protein>
    <recommendedName>
        <fullName evidence="6">TF-B3 domain-containing protein</fullName>
    </recommendedName>
</protein>
<dbReference type="Gene3D" id="2.40.330.10">
    <property type="entry name" value="DNA-binding pseudobarrel domain"/>
    <property type="match status" value="1"/>
</dbReference>
<keyword evidence="3" id="KW-0238">DNA-binding</keyword>
<dbReference type="SUPFAM" id="SSF101936">
    <property type="entry name" value="DNA-binding pseudobarrel domain"/>
    <property type="match status" value="1"/>
</dbReference>
<dbReference type="PANTHER" id="PTHR31920">
    <property type="entry name" value="B3 DOMAIN-CONTAINING"/>
    <property type="match status" value="1"/>
</dbReference>
<evidence type="ECO:0000256" key="3">
    <source>
        <dbReference type="ARBA" id="ARBA00023125"/>
    </source>
</evidence>
<dbReference type="CDD" id="cd10017">
    <property type="entry name" value="B3_DNA"/>
    <property type="match status" value="1"/>
</dbReference>
<evidence type="ECO:0000256" key="5">
    <source>
        <dbReference type="ARBA" id="ARBA00023242"/>
    </source>
</evidence>
<dbReference type="Pfam" id="PF02362">
    <property type="entry name" value="B3"/>
    <property type="match status" value="1"/>
</dbReference>
<feature type="domain" description="TF-B3" evidence="6">
    <location>
        <begin position="196"/>
        <end position="272"/>
    </location>
</feature>
<dbReference type="Proteomes" id="UP000235145">
    <property type="component" value="Unassembled WGS sequence"/>
</dbReference>
<sequence length="384" mass="44647">MEFHSILGFAGSQGWMLHICKVFNLRSLERYILILLHSFCSYPPDENKRSELVRNEIGSPLQTGGRASQAEAGIGGGMRFQKHLSSILLYRSHHLHPSNSFTVVDSISIQRNIDQDVASRKKMTEGRRVNNFGDVDGDSVPRSACRFLGPCTKKLSLQVEFERLHFNCLMKVLKQPPTHMDATTRKSWRCCEVERMPKKFTEKHGKDLLERVILKVPNGDVWRVDLQKSGDEIWLKNGWWEFAEHYSLKYGHLLMFKYERFSIFGVVIFDTSATEIVYPPYEERSTRKLYKRGGKKQSTRVGGGSLRKRREDGRRAVERAKANFKSHKHFFIAYIQQSYVTGSRGLVIMNYSTSIFSLYKLRKQFFYLFPWMHPVAVEFRKILA</sequence>